<sequence length="41" mass="4745">MSVPADNRAFEQDIRRLKIKMKTSVPSMNLIPLRKSSGKHY</sequence>
<evidence type="ECO:0000313" key="2">
    <source>
        <dbReference type="Proteomes" id="UP000003160"/>
    </source>
</evidence>
<accession>D1Q0T4</accession>
<comment type="caution">
    <text evidence="1">The sequence shown here is derived from an EMBL/GenBank/DDBJ whole genome shotgun (WGS) entry which is preliminary data.</text>
</comment>
<gene>
    <name evidence="1" type="ORF">HMPREF0645_2819</name>
</gene>
<dbReference type="EMBL" id="ACKS01000112">
    <property type="protein sequence ID" value="EFA42761.1"/>
    <property type="molecule type" value="Genomic_DNA"/>
</dbReference>
<dbReference type="HOGENOM" id="CLU_3274418_0_0_10"/>
<name>D1Q0T4_9BACT</name>
<evidence type="ECO:0000313" key="1">
    <source>
        <dbReference type="EMBL" id="EFA42761.1"/>
    </source>
</evidence>
<keyword evidence="2" id="KW-1185">Reference proteome</keyword>
<protein>
    <submittedName>
        <fullName evidence="1">Uncharacterized protein</fullName>
    </submittedName>
</protein>
<dbReference type="AlphaFoldDB" id="D1Q0T4"/>
<proteinExistence type="predicted"/>
<organism evidence="1 2">
    <name type="scientific">Hallella bergensis DSM 17361</name>
    <dbReference type="NCBI Taxonomy" id="585502"/>
    <lineage>
        <taxon>Bacteria</taxon>
        <taxon>Pseudomonadati</taxon>
        <taxon>Bacteroidota</taxon>
        <taxon>Bacteroidia</taxon>
        <taxon>Bacteroidales</taxon>
        <taxon>Prevotellaceae</taxon>
        <taxon>Hallella</taxon>
    </lineage>
</organism>
<reference evidence="1 2" key="1">
    <citation type="submission" date="2009-10" db="EMBL/GenBank/DDBJ databases">
        <authorList>
            <person name="Qin X."/>
            <person name="Bachman B."/>
            <person name="Battles P."/>
            <person name="Bell A."/>
            <person name="Bess C."/>
            <person name="Bickham C."/>
            <person name="Chaboub L."/>
            <person name="Chen D."/>
            <person name="Coyle M."/>
            <person name="Deiros D.R."/>
            <person name="Dinh H."/>
            <person name="Forbes L."/>
            <person name="Fowler G."/>
            <person name="Francisco L."/>
            <person name="Fu Q."/>
            <person name="Gubbala S."/>
            <person name="Hale W."/>
            <person name="Han Y."/>
            <person name="Hemphill L."/>
            <person name="Highlander S.K."/>
            <person name="Hirani K."/>
            <person name="Hogues M."/>
            <person name="Jackson L."/>
            <person name="Jakkamsetti A."/>
            <person name="Javaid M."/>
            <person name="Jiang H."/>
            <person name="Korchina V."/>
            <person name="Kovar C."/>
            <person name="Lara F."/>
            <person name="Lee S."/>
            <person name="Mata R."/>
            <person name="Mathew T."/>
            <person name="Moen C."/>
            <person name="Morales K."/>
            <person name="Munidasa M."/>
            <person name="Nazareth L."/>
            <person name="Ngo R."/>
            <person name="Nguyen L."/>
            <person name="Okwuonu G."/>
            <person name="Ongeri F."/>
            <person name="Patil S."/>
            <person name="Petrosino J."/>
            <person name="Pham C."/>
            <person name="Pham P."/>
            <person name="Pu L.-L."/>
            <person name="Puazo M."/>
            <person name="Raj R."/>
            <person name="Reid J."/>
            <person name="Rouhana J."/>
            <person name="Saada N."/>
            <person name="Shang Y."/>
            <person name="Simmons D."/>
            <person name="Thornton R."/>
            <person name="Warren J."/>
            <person name="Weissenberger G."/>
            <person name="Zhang J."/>
            <person name="Zhang L."/>
            <person name="Zhou C."/>
            <person name="Zhu D."/>
            <person name="Muzny D."/>
            <person name="Worley K."/>
            <person name="Gibbs R."/>
        </authorList>
    </citation>
    <scope>NUCLEOTIDE SEQUENCE [LARGE SCALE GENOMIC DNA]</scope>
    <source>
        <strain evidence="1 2">DSM 17361</strain>
    </source>
</reference>
<dbReference type="Proteomes" id="UP000003160">
    <property type="component" value="Unassembled WGS sequence"/>
</dbReference>